<proteinExistence type="evidence at transcript level"/>
<sequence>MAAVKFLPEASLRTDLSFPLLIFPARACSVHGRVQPLQHPAGSSMVRATCSSLPQPRSTKRSCALLAPWSFFLRTRRALSLEFPRCSAHRARLFLPCAQLCPLLGFLLAAPPVPPGRSSSFRPRALSCARSAEAPAPHARPSVSARISALPSCSSSLLALLHGRCGLAGVVPALAAVVARAAPLSSPLRTRPPTFLP</sequence>
<dbReference type="KEGG" id="zma:100273599"/>
<accession>B4FWH7</accession>
<dbReference type="EMBL" id="BT041465">
    <property type="protein sequence ID" value="ACF86470.1"/>
    <property type="molecule type" value="mRNA"/>
</dbReference>
<reference evidence="1" key="1">
    <citation type="journal article" date="2009" name="PLoS Genet.">
        <title>Sequencing, mapping, and analysis of 27,455 maize full-length cDNAs.</title>
        <authorList>
            <person name="Soderlund C."/>
            <person name="Descour A."/>
            <person name="Kudrna D."/>
            <person name="Bomhoff M."/>
            <person name="Boyd L."/>
            <person name="Currie J."/>
            <person name="Angelova A."/>
            <person name="Collura K."/>
            <person name="Wissotski M."/>
            <person name="Ashley E."/>
            <person name="Morrow D."/>
            <person name="Fernandes J."/>
            <person name="Walbot V."/>
            <person name="Yu Y."/>
        </authorList>
    </citation>
    <scope>NUCLEOTIDE SEQUENCE</scope>
    <source>
        <strain evidence="1">B73</strain>
    </source>
</reference>
<dbReference type="GeneID" id="100273599"/>
<organism evidence="1">
    <name type="scientific">Zea mays</name>
    <name type="common">Maize</name>
    <dbReference type="NCBI Taxonomy" id="4577"/>
    <lineage>
        <taxon>Eukaryota</taxon>
        <taxon>Viridiplantae</taxon>
        <taxon>Streptophyta</taxon>
        <taxon>Embryophyta</taxon>
        <taxon>Tracheophyta</taxon>
        <taxon>Spermatophyta</taxon>
        <taxon>Magnoliopsida</taxon>
        <taxon>Liliopsida</taxon>
        <taxon>Poales</taxon>
        <taxon>Poaceae</taxon>
        <taxon>PACMAD clade</taxon>
        <taxon>Panicoideae</taxon>
        <taxon>Andropogonodae</taxon>
        <taxon>Andropogoneae</taxon>
        <taxon>Tripsacinae</taxon>
        <taxon>Zea</taxon>
    </lineage>
</organism>
<evidence type="ECO:0000313" key="1">
    <source>
        <dbReference type="EMBL" id="ACF86470.1"/>
    </source>
</evidence>
<dbReference type="RefSeq" id="NP_001141487.1">
    <property type="nucleotide sequence ID" value="NM_001148015.1"/>
</dbReference>
<name>B4FWH7_MAIZE</name>
<protein>
    <submittedName>
        <fullName evidence="1">Uncharacterized protein</fullName>
    </submittedName>
</protein>
<dbReference type="HOGENOM" id="CLU_1386004_0_0_1"/>
<dbReference type="AlphaFoldDB" id="B4FWH7"/>